<feature type="region of interest" description="Disordered" evidence="1">
    <location>
        <begin position="62"/>
        <end position="88"/>
    </location>
</feature>
<evidence type="ECO:0000256" key="1">
    <source>
        <dbReference type="SAM" id="MobiDB-lite"/>
    </source>
</evidence>
<accession>A0A151LYP3</accession>
<dbReference type="AlphaFoldDB" id="A0A151LYP3"/>
<organism evidence="2 3">
    <name type="scientific">Alligator mississippiensis</name>
    <name type="common">American alligator</name>
    <dbReference type="NCBI Taxonomy" id="8496"/>
    <lineage>
        <taxon>Eukaryota</taxon>
        <taxon>Metazoa</taxon>
        <taxon>Chordata</taxon>
        <taxon>Craniata</taxon>
        <taxon>Vertebrata</taxon>
        <taxon>Euteleostomi</taxon>
        <taxon>Archelosauria</taxon>
        <taxon>Archosauria</taxon>
        <taxon>Crocodylia</taxon>
        <taxon>Alligatoridae</taxon>
        <taxon>Alligatorinae</taxon>
        <taxon>Alligator</taxon>
    </lineage>
</organism>
<gene>
    <name evidence="2" type="ORF">Y1Q_0022698</name>
</gene>
<dbReference type="EMBL" id="AKHW03007010">
    <property type="protein sequence ID" value="KYO17358.1"/>
    <property type="molecule type" value="Genomic_DNA"/>
</dbReference>
<name>A0A151LYP3_ALLMI</name>
<reference evidence="2 3" key="1">
    <citation type="journal article" date="2012" name="Genome Biol.">
        <title>Sequencing three crocodilian genomes to illuminate the evolution of archosaurs and amniotes.</title>
        <authorList>
            <person name="St John J.A."/>
            <person name="Braun E.L."/>
            <person name="Isberg S.R."/>
            <person name="Miles L.G."/>
            <person name="Chong A.Y."/>
            <person name="Gongora J."/>
            <person name="Dalzell P."/>
            <person name="Moran C."/>
            <person name="Bed'hom B."/>
            <person name="Abzhanov A."/>
            <person name="Burgess S.C."/>
            <person name="Cooksey A.M."/>
            <person name="Castoe T.A."/>
            <person name="Crawford N.G."/>
            <person name="Densmore L.D."/>
            <person name="Drew J.C."/>
            <person name="Edwards S.V."/>
            <person name="Faircloth B.C."/>
            <person name="Fujita M.K."/>
            <person name="Greenwold M.J."/>
            <person name="Hoffmann F.G."/>
            <person name="Howard J.M."/>
            <person name="Iguchi T."/>
            <person name="Janes D.E."/>
            <person name="Khan S.Y."/>
            <person name="Kohno S."/>
            <person name="de Koning A.J."/>
            <person name="Lance S.L."/>
            <person name="McCarthy F.M."/>
            <person name="McCormack J.E."/>
            <person name="Merchant M.E."/>
            <person name="Peterson D.G."/>
            <person name="Pollock D.D."/>
            <person name="Pourmand N."/>
            <person name="Raney B.J."/>
            <person name="Roessler K.A."/>
            <person name="Sanford J.R."/>
            <person name="Sawyer R.H."/>
            <person name="Schmidt C.J."/>
            <person name="Triplett E.W."/>
            <person name="Tuberville T.D."/>
            <person name="Venegas-Anaya M."/>
            <person name="Howard J.T."/>
            <person name="Jarvis E.D."/>
            <person name="Guillette L.J.Jr."/>
            <person name="Glenn T.C."/>
            <person name="Green R.E."/>
            <person name="Ray D.A."/>
        </authorList>
    </citation>
    <scope>NUCLEOTIDE SEQUENCE [LARGE SCALE GENOMIC DNA]</scope>
    <source>
        <strain evidence="2">KSC_2009_1</strain>
    </source>
</reference>
<proteinExistence type="predicted"/>
<feature type="compositionally biased region" description="Basic and acidic residues" evidence="1">
    <location>
        <begin position="79"/>
        <end position="88"/>
    </location>
</feature>
<sequence>MTTLPLSLTEPALTSSLDVQEQQEKHRVAEVVQGIQDFWKENSTVNVSVLEQTGQQLSFDPEHLGSLTVPDNQHSQVRGTEHQEEMMI</sequence>
<evidence type="ECO:0000313" key="2">
    <source>
        <dbReference type="EMBL" id="KYO17358.1"/>
    </source>
</evidence>
<comment type="caution">
    <text evidence="2">The sequence shown here is derived from an EMBL/GenBank/DDBJ whole genome shotgun (WGS) entry which is preliminary data.</text>
</comment>
<evidence type="ECO:0000313" key="3">
    <source>
        <dbReference type="Proteomes" id="UP000050525"/>
    </source>
</evidence>
<feature type="compositionally biased region" description="Polar residues" evidence="1">
    <location>
        <begin position="69"/>
        <end position="78"/>
    </location>
</feature>
<dbReference type="Proteomes" id="UP000050525">
    <property type="component" value="Unassembled WGS sequence"/>
</dbReference>
<keyword evidence="3" id="KW-1185">Reference proteome</keyword>
<protein>
    <submittedName>
        <fullName evidence="2">Uncharacterized protein</fullName>
    </submittedName>
</protein>